<evidence type="ECO:0000259" key="8">
    <source>
        <dbReference type="Pfam" id="PF01625"/>
    </source>
</evidence>
<gene>
    <name evidence="9" type="ORF">OSIN01602_LOCUS7256</name>
</gene>
<dbReference type="InterPro" id="IPR050162">
    <property type="entry name" value="MsrA_MetSO_reductase"/>
</dbReference>
<dbReference type="SUPFAM" id="SSF55068">
    <property type="entry name" value="Peptide methionine sulfoxide reductase"/>
    <property type="match status" value="1"/>
</dbReference>
<dbReference type="EC" id="1.8.4.11" evidence="2"/>
<evidence type="ECO:0000256" key="2">
    <source>
        <dbReference type="ARBA" id="ARBA00012502"/>
    </source>
</evidence>
<keyword evidence="3" id="KW-0560">Oxidoreductase</keyword>
<reference evidence="9" key="1">
    <citation type="submission" date="2021-01" db="EMBL/GenBank/DDBJ databases">
        <authorList>
            <person name="Corre E."/>
            <person name="Pelletier E."/>
            <person name="Niang G."/>
            <person name="Scheremetjew M."/>
            <person name="Finn R."/>
            <person name="Kale V."/>
            <person name="Holt S."/>
            <person name="Cochrane G."/>
            <person name="Meng A."/>
            <person name="Brown T."/>
            <person name="Cohen L."/>
        </authorList>
    </citation>
    <scope>NUCLEOTIDE SEQUENCE</scope>
    <source>
        <strain evidence="9">Grunow 1884</strain>
    </source>
</reference>
<proteinExistence type="inferred from homology"/>
<dbReference type="InterPro" id="IPR002569">
    <property type="entry name" value="Met_Sox_Rdtase_MsrA_dom"/>
</dbReference>
<evidence type="ECO:0000256" key="7">
    <source>
        <dbReference type="ARBA" id="ARBA00048782"/>
    </source>
</evidence>
<dbReference type="AlphaFoldDB" id="A0A7S2EGD5"/>
<evidence type="ECO:0000256" key="1">
    <source>
        <dbReference type="ARBA" id="ARBA00005591"/>
    </source>
</evidence>
<feature type="domain" description="Peptide methionine sulphoxide reductase MsrA" evidence="8">
    <location>
        <begin position="2"/>
        <end position="133"/>
    </location>
</feature>
<evidence type="ECO:0000313" key="9">
    <source>
        <dbReference type="EMBL" id="CAD9333728.1"/>
    </source>
</evidence>
<organism evidence="9">
    <name type="scientific">Trieres chinensis</name>
    <name type="common">Marine centric diatom</name>
    <name type="synonym">Odontella sinensis</name>
    <dbReference type="NCBI Taxonomy" id="1514140"/>
    <lineage>
        <taxon>Eukaryota</taxon>
        <taxon>Sar</taxon>
        <taxon>Stramenopiles</taxon>
        <taxon>Ochrophyta</taxon>
        <taxon>Bacillariophyta</taxon>
        <taxon>Mediophyceae</taxon>
        <taxon>Biddulphiophycidae</taxon>
        <taxon>Eupodiscales</taxon>
        <taxon>Parodontellaceae</taxon>
        <taxon>Trieres</taxon>
    </lineage>
</organism>
<name>A0A7S2EGD5_TRICV</name>
<dbReference type="GO" id="GO:0034599">
    <property type="term" value="P:cellular response to oxidative stress"/>
    <property type="evidence" value="ECO:0007669"/>
    <property type="project" value="TreeGrafter"/>
</dbReference>
<comment type="catalytic activity">
    <reaction evidence="6">
        <text>L-methionyl-[protein] + [thioredoxin]-disulfide + H2O = L-methionyl-(S)-S-oxide-[protein] + [thioredoxin]-dithiol</text>
        <dbReference type="Rhea" id="RHEA:14217"/>
        <dbReference type="Rhea" id="RHEA-COMP:10698"/>
        <dbReference type="Rhea" id="RHEA-COMP:10700"/>
        <dbReference type="Rhea" id="RHEA-COMP:12313"/>
        <dbReference type="Rhea" id="RHEA-COMP:12315"/>
        <dbReference type="ChEBI" id="CHEBI:15377"/>
        <dbReference type="ChEBI" id="CHEBI:16044"/>
        <dbReference type="ChEBI" id="CHEBI:29950"/>
        <dbReference type="ChEBI" id="CHEBI:44120"/>
        <dbReference type="ChEBI" id="CHEBI:50058"/>
        <dbReference type="EC" id="1.8.4.11"/>
    </reaction>
</comment>
<protein>
    <recommendedName>
        <fullName evidence="2">peptide-methionine (S)-S-oxide reductase</fullName>
        <ecNumber evidence="2">1.8.4.11</ecNumber>
    </recommendedName>
    <alternativeName>
        <fullName evidence="5">Peptide-methionine (S)-S-oxide reductase</fullName>
    </alternativeName>
    <alternativeName>
        <fullName evidence="4">Protein-methionine-S-oxide reductase</fullName>
    </alternativeName>
</protein>
<accession>A0A7S2EGD5</accession>
<dbReference type="Gene3D" id="3.30.1060.10">
    <property type="entry name" value="Peptide methionine sulphoxide reductase MsrA"/>
    <property type="match status" value="1"/>
</dbReference>
<dbReference type="InterPro" id="IPR036509">
    <property type="entry name" value="Met_Sox_Rdtase_MsrA_sf"/>
</dbReference>
<evidence type="ECO:0000256" key="6">
    <source>
        <dbReference type="ARBA" id="ARBA00047806"/>
    </source>
</evidence>
<evidence type="ECO:0000256" key="5">
    <source>
        <dbReference type="ARBA" id="ARBA00030643"/>
    </source>
</evidence>
<dbReference type="Pfam" id="PF01625">
    <property type="entry name" value="PMSR"/>
    <property type="match status" value="1"/>
</dbReference>
<dbReference type="GO" id="GO:0008113">
    <property type="term" value="F:peptide-methionine (S)-S-oxide reductase activity"/>
    <property type="evidence" value="ECO:0007669"/>
    <property type="project" value="UniProtKB-EC"/>
</dbReference>
<evidence type="ECO:0000256" key="4">
    <source>
        <dbReference type="ARBA" id="ARBA00030273"/>
    </source>
</evidence>
<dbReference type="PANTHER" id="PTHR42799:SF2">
    <property type="entry name" value="MITOCHONDRIAL PEPTIDE METHIONINE SULFOXIDE REDUCTASE"/>
    <property type="match status" value="1"/>
</dbReference>
<evidence type="ECO:0000256" key="3">
    <source>
        <dbReference type="ARBA" id="ARBA00023002"/>
    </source>
</evidence>
<comment type="similarity">
    <text evidence="1">Belongs to the MsrA Met sulfoxide reductase family.</text>
</comment>
<comment type="catalytic activity">
    <reaction evidence="7">
        <text>[thioredoxin]-disulfide + L-methionine + H2O = L-methionine (S)-S-oxide + [thioredoxin]-dithiol</text>
        <dbReference type="Rhea" id="RHEA:19993"/>
        <dbReference type="Rhea" id="RHEA-COMP:10698"/>
        <dbReference type="Rhea" id="RHEA-COMP:10700"/>
        <dbReference type="ChEBI" id="CHEBI:15377"/>
        <dbReference type="ChEBI" id="CHEBI:29950"/>
        <dbReference type="ChEBI" id="CHEBI:50058"/>
        <dbReference type="ChEBI" id="CHEBI:57844"/>
        <dbReference type="ChEBI" id="CHEBI:58772"/>
        <dbReference type="EC" id="1.8.4.11"/>
    </reaction>
</comment>
<dbReference type="PANTHER" id="PTHR42799">
    <property type="entry name" value="MITOCHONDRIAL PEPTIDE METHIONINE SULFOXIDE REDUCTASE"/>
    <property type="match status" value="1"/>
</dbReference>
<dbReference type="EMBL" id="HBGO01012996">
    <property type="protein sequence ID" value="CAD9333728.1"/>
    <property type="molecule type" value="Transcribed_RNA"/>
</dbReference>
<dbReference type="GO" id="GO:0005737">
    <property type="term" value="C:cytoplasm"/>
    <property type="evidence" value="ECO:0007669"/>
    <property type="project" value="TreeGrafter"/>
</dbReference>
<sequence length="149" mass="17112">MRTEGVAGTRVGYTQGTTEHPSYEQVCAGTTRHCEAILVVYDPRVVTYERLVEIAVERLDSTAEGQLLGNLFDDDQGSDHSQYRHGVFYHNQEQMRIAQEALRKSEGRHDIELKQATKFYWAEEYHQKYLLKGGQSARKNAKEPIRCYG</sequence>